<gene>
    <name evidence="1" type="ORF">F4821DRAFT_265216</name>
</gene>
<protein>
    <submittedName>
        <fullName evidence="1">Uncharacterized protein</fullName>
    </submittedName>
</protein>
<dbReference type="Proteomes" id="UP001497680">
    <property type="component" value="Unassembled WGS sequence"/>
</dbReference>
<proteinExistence type="predicted"/>
<comment type="caution">
    <text evidence="1">The sequence shown here is derived from an EMBL/GenBank/DDBJ whole genome shotgun (WGS) entry which is preliminary data.</text>
</comment>
<sequence length="138" mass="14660">MKLATLLFTLAGTFVPILGAVLARQESDDTPGLYLCSNPNFNKDCDGCACESLTEFVVVGGYGGPPCFPLPNDLRVGNPQGVSSARAYSGWNCTLFDNETCDDNGPESMYQVPSGPPGATSLGSFDDRAIAYRCYVVQ</sequence>
<reference evidence="1 2" key="1">
    <citation type="journal article" date="2022" name="New Phytol.">
        <title>Ecological generalism drives hyperdiversity of secondary metabolite gene clusters in xylarialean endophytes.</title>
        <authorList>
            <person name="Franco M.E.E."/>
            <person name="Wisecaver J.H."/>
            <person name="Arnold A.E."/>
            <person name="Ju Y.M."/>
            <person name="Slot J.C."/>
            <person name="Ahrendt S."/>
            <person name="Moore L.P."/>
            <person name="Eastman K.E."/>
            <person name="Scott K."/>
            <person name="Konkel Z."/>
            <person name="Mondo S.J."/>
            <person name="Kuo A."/>
            <person name="Hayes R.D."/>
            <person name="Haridas S."/>
            <person name="Andreopoulos B."/>
            <person name="Riley R."/>
            <person name="LaButti K."/>
            <person name="Pangilinan J."/>
            <person name="Lipzen A."/>
            <person name="Amirebrahimi M."/>
            <person name="Yan J."/>
            <person name="Adam C."/>
            <person name="Keymanesh K."/>
            <person name="Ng V."/>
            <person name="Louie K."/>
            <person name="Northen T."/>
            <person name="Drula E."/>
            <person name="Henrissat B."/>
            <person name="Hsieh H.M."/>
            <person name="Youens-Clark K."/>
            <person name="Lutzoni F."/>
            <person name="Miadlikowska J."/>
            <person name="Eastwood D.C."/>
            <person name="Hamelin R.C."/>
            <person name="Grigoriev I.V."/>
            <person name="U'Ren J.M."/>
        </authorList>
    </citation>
    <scope>NUCLEOTIDE SEQUENCE [LARGE SCALE GENOMIC DNA]</scope>
    <source>
        <strain evidence="1 2">ER1909</strain>
    </source>
</reference>
<evidence type="ECO:0000313" key="2">
    <source>
        <dbReference type="Proteomes" id="UP001497680"/>
    </source>
</evidence>
<evidence type="ECO:0000313" key="1">
    <source>
        <dbReference type="EMBL" id="KAI6081144.1"/>
    </source>
</evidence>
<organism evidence="1 2">
    <name type="scientific">Hypoxylon rubiginosum</name>
    <dbReference type="NCBI Taxonomy" id="110542"/>
    <lineage>
        <taxon>Eukaryota</taxon>
        <taxon>Fungi</taxon>
        <taxon>Dikarya</taxon>
        <taxon>Ascomycota</taxon>
        <taxon>Pezizomycotina</taxon>
        <taxon>Sordariomycetes</taxon>
        <taxon>Xylariomycetidae</taxon>
        <taxon>Xylariales</taxon>
        <taxon>Hypoxylaceae</taxon>
        <taxon>Hypoxylon</taxon>
    </lineage>
</organism>
<keyword evidence="2" id="KW-1185">Reference proteome</keyword>
<name>A0ACC0CL44_9PEZI</name>
<dbReference type="EMBL" id="MU394406">
    <property type="protein sequence ID" value="KAI6081144.1"/>
    <property type="molecule type" value="Genomic_DNA"/>
</dbReference>
<accession>A0ACC0CL44</accession>